<dbReference type="PANTHER" id="PTHR43656">
    <property type="entry name" value="BINDING OXIDOREDUCTASE, PUTATIVE (AFU_ORTHOLOGUE AFUA_2G08260)-RELATED"/>
    <property type="match status" value="1"/>
</dbReference>
<dbReference type="EC" id="1.-.-.-" evidence="4"/>
<reference evidence="4" key="2">
    <citation type="journal article" date="2014" name="ISME J.">
        <title>Microbial stratification in low pH oxic and suboxic macroscopic growths along an acid mine drainage.</title>
        <authorList>
            <person name="Mendez-Garcia C."/>
            <person name="Mesa V."/>
            <person name="Sprenger R.R."/>
            <person name="Richter M."/>
            <person name="Diez M.S."/>
            <person name="Solano J."/>
            <person name="Bargiela R."/>
            <person name="Golyshina O.V."/>
            <person name="Manteca A."/>
            <person name="Ramos J.L."/>
            <person name="Gallego J.R."/>
            <person name="Llorente I."/>
            <person name="Martins Dos Santos V.A."/>
            <person name="Jensen O.N."/>
            <person name="Pelaez A.I."/>
            <person name="Sanchez J."/>
            <person name="Ferrer M."/>
        </authorList>
    </citation>
    <scope>NUCLEOTIDE SEQUENCE</scope>
</reference>
<reference evidence="4" key="1">
    <citation type="submission" date="2013-08" db="EMBL/GenBank/DDBJ databases">
        <authorList>
            <person name="Mendez C."/>
            <person name="Richter M."/>
            <person name="Ferrer M."/>
            <person name="Sanchez J."/>
        </authorList>
    </citation>
    <scope>NUCLEOTIDE SEQUENCE</scope>
</reference>
<dbReference type="GO" id="GO:0016491">
    <property type="term" value="F:oxidoreductase activity"/>
    <property type="evidence" value="ECO:0007669"/>
    <property type="project" value="UniProtKB-KW"/>
</dbReference>
<dbReference type="InterPro" id="IPR001155">
    <property type="entry name" value="OxRdtase_FMN_N"/>
</dbReference>
<keyword evidence="1" id="KW-0285">Flavoprotein</keyword>
<dbReference type="Gene3D" id="3.20.20.70">
    <property type="entry name" value="Aldolase class I"/>
    <property type="match status" value="1"/>
</dbReference>
<evidence type="ECO:0000259" key="3">
    <source>
        <dbReference type="Pfam" id="PF00724"/>
    </source>
</evidence>
<dbReference type="PANTHER" id="PTHR43656:SF2">
    <property type="entry name" value="BINDING OXIDOREDUCTASE, PUTATIVE (AFU_ORTHOLOGUE AFUA_2G08260)-RELATED"/>
    <property type="match status" value="1"/>
</dbReference>
<dbReference type="InterPro" id="IPR051799">
    <property type="entry name" value="NADH_flavin_oxidoreductase"/>
</dbReference>
<name>T1B481_9ZZZZ</name>
<feature type="non-terminal residue" evidence="4">
    <location>
        <position position="1"/>
    </location>
</feature>
<dbReference type="Pfam" id="PF00724">
    <property type="entry name" value="Oxidored_FMN"/>
    <property type="match status" value="1"/>
</dbReference>
<dbReference type="InterPro" id="IPR013785">
    <property type="entry name" value="Aldolase_TIM"/>
</dbReference>
<gene>
    <name evidence="4" type="ORF">B1A_07611</name>
</gene>
<protein>
    <submittedName>
        <fullName evidence="4">NADH:flavin oxidoreductase/NADH oxidase</fullName>
        <ecNumber evidence="4">1.-.-.-</ecNumber>
    </submittedName>
</protein>
<accession>T1B481</accession>
<dbReference type="AlphaFoldDB" id="T1B481"/>
<proteinExistence type="predicted"/>
<evidence type="ECO:0000256" key="2">
    <source>
        <dbReference type="ARBA" id="ARBA00023002"/>
    </source>
</evidence>
<feature type="domain" description="NADH:flavin oxidoreductase/NADH oxidase N-terminal" evidence="3">
    <location>
        <begin position="2"/>
        <end position="224"/>
    </location>
</feature>
<organism evidence="4">
    <name type="scientific">mine drainage metagenome</name>
    <dbReference type="NCBI Taxonomy" id="410659"/>
    <lineage>
        <taxon>unclassified sequences</taxon>
        <taxon>metagenomes</taxon>
        <taxon>ecological metagenomes</taxon>
    </lineage>
</organism>
<comment type="caution">
    <text evidence="4">The sequence shown here is derived from an EMBL/GenBank/DDBJ whole genome shotgun (WGS) entry which is preliminary data.</text>
</comment>
<dbReference type="EMBL" id="AUZX01005472">
    <property type="protein sequence ID" value="EQD67726.1"/>
    <property type="molecule type" value="Genomic_DNA"/>
</dbReference>
<dbReference type="GO" id="GO:0010181">
    <property type="term" value="F:FMN binding"/>
    <property type="evidence" value="ECO:0007669"/>
    <property type="project" value="InterPro"/>
</dbReference>
<feature type="non-terminal residue" evidence="4">
    <location>
        <position position="254"/>
    </location>
</feature>
<dbReference type="SUPFAM" id="SSF51395">
    <property type="entry name" value="FMN-linked oxidoreductases"/>
    <property type="match status" value="1"/>
</dbReference>
<evidence type="ECO:0000313" key="4">
    <source>
        <dbReference type="EMBL" id="EQD67726.1"/>
    </source>
</evidence>
<evidence type="ECO:0000256" key="1">
    <source>
        <dbReference type="ARBA" id="ARBA00022630"/>
    </source>
</evidence>
<keyword evidence="2 4" id="KW-0560">Oxidoreductase</keyword>
<sequence length="254" mass="28351">HDSKVFVQIVHAGGKALQEREERIIAPSSISYSGHIPAEMTEDDIESVRKAFEDASRVARLSNFDGIEIHGAHGYLIQEFLSPSLNKRTDRYGGTFERMLSFPQEIIDTVKDTTGLPVGIRLSLYEDDPDGYDPEYGLKVSEALKHLDYVHFSAGRFSPPGSSASFYSDELHILKKLPRRPRIKTMIVGSITKPESIETALESVDFVAMGRPALADAFLPFKLFNGDRPIKPCIRCNQACRDLSYGEVRCTVNV</sequence>